<dbReference type="PATRIC" id="fig|43658.5.peg.2781"/>
<evidence type="ECO:0000256" key="2">
    <source>
        <dbReference type="SAM" id="SignalP"/>
    </source>
</evidence>
<dbReference type="RefSeq" id="WP_046005436.1">
    <property type="nucleotide sequence ID" value="NZ_JXYA01000027.1"/>
</dbReference>
<dbReference type="Proteomes" id="UP000033452">
    <property type="component" value="Unassembled WGS sequence"/>
</dbReference>
<feature type="signal peptide" evidence="2">
    <location>
        <begin position="1"/>
        <end position="23"/>
    </location>
</feature>
<sequence length="417" mass="45874">MVRQTIVTGILFIAMLLHSFAVAFDSNALPGHCGPSLSGPSLSGPPTPSGAPLDPDIGSGGGHPDPDSLKFLKSLWVPTIKQFDVSMAESQSALTLRWSVTGTSHLRLFRYNANGPCLLLDTRAIGLTRQGTFTDLTAMSAGTHFYRLVAINGKNKVFVDKFNHVVGDEVLNGDSTLLFDAENRDINHRTVVHHLDNIFFATHDNKLVKYSNQDGSWAFDWEVALNGVVSNRPIFSDGYVYYSVSLLRERGQVCRTQINDVELHVCSGIRNSNIIASPVLVKAVQPDSGVFSFFSTQPSKQELAGVYAFLRNGSIEVLDFAQHARTVARFQVPQEISMNVLTAPVAITGASFPEHSDPQFIYREGNSVFGLQMPMVEAQQQFSIYGLWSSLFGEDEQNEPLPLAQPVTLDVLWKQEL</sequence>
<dbReference type="AlphaFoldDB" id="A0A0F4QKW0"/>
<reference evidence="3 4" key="1">
    <citation type="journal article" date="2015" name="BMC Genomics">
        <title>Genome mining reveals unlocked bioactive potential of marine Gram-negative bacteria.</title>
        <authorList>
            <person name="Machado H."/>
            <person name="Sonnenschein E.C."/>
            <person name="Melchiorsen J."/>
            <person name="Gram L."/>
        </authorList>
    </citation>
    <scope>NUCLEOTIDE SEQUENCE [LARGE SCALE GENOMIC DNA]</scope>
    <source>
        <strain evidence="3 4">S2471</strain>
    </source>
</reference>
<gene>
    <name evidence="3" type="ORF">TW77_13155</name>
</gene>
<keyword evidence="2" id="KW-0732">Signal</keyword>
<feature type="chain" id="PRO_5002475661" description="DUF5050 domain-containing protein" evidence="2">
    <location>
        <begin position="24"/>
        <end position="417"/>
    </location>
</feature>
<dbReference type="OrthoDB" id="6309680at2"/>
<protein>
    <recommendedName>
        <fullName evidence="5">DUF5050 domain-containing protein</fullName>
    </recommendedName>
</protein>
<evidence type="ECO:0008006" key="5">
    <source>
        <dbReference type="Google" id="ProtNLM"/>
    </source>
</evidence>
<keyword evidence="4" id="KW-1185">Reference proteome</keyword>
<organism evidence="3 4">
    <name type="scientific">Pseudoalteromonas rubra</name>
    <dbReference type="NCBI Taxonomy" id="43658"/>
    <lineage>
        <taxon>Bacteria</taxon>
        <taxon>Pseudomonadati</taxon>
        <taxon>Pseudomonadota</taxon>
        <taxon>Gammaproteobacteria</taxon>
        <taxon>Alteromonadales</taxon>
        <taxon>Pseudoalteromonadaceae</taxon>
        <taxon>Pseudoalteromonas</taxon>
    </lineage>
</organism>
<evidence type="ECO:0000256" key="1">
    <source>
        <dbReference type="SAM" id="MobiDB-lite"/>
    </source>
</evidence>
<evidence type="ECO:0000313" key="3">
    <source>
        <dbReference type="EMBL" id="KJZ08348.1"/>
    </source>
</evidence>
<name>A0A0F4QKW0_9GAMM</name>
<feature type="region of interest" description="Disordered" evidence="1">
    <location>
        <begin position="36"/>
        <end position="60"/>
    </location>
</feature>
<evidence type="ECO:0000313" key="4">
    <source>
        <dbReference type="Proteomes" id="UP000033452"/>
    </source>
</evidence>
<dbReference type="EMBL" id="JXYA01000027">
    <property type="protein sequence ID" value="KJZ08348.1"/>
    <property type="molecule type" value="Genomic_DNA"/>
</dbReference>
<accession>A0A0F4QKW0</accession>
<comment type="caution">
    <text evidence="3">The sequence shown here is derived from an EMBL/GenBank/DDBJ whole genome shotgun (WGS) entry which is preliminary data.</text>
</comment>
<proteinExistence type="predicted"/>